<gene>
    <name evidence="8" type="ORF">EV200_11081</name>
    <name evidence="7" type="ORF">GCM10011413_39840</name>
</gene>
<evidence type="ECO:0000256" key="4">
    <source>
        <dbReference type="PROSITE-ProRule" id="PRU10040"/>
    </source>
</evidence>
<name>A0A4R2H2U2_9SPHI</name>
<dbReference type="SUPFAM" id="SSF51126">
    <property type="entry name" value="Pectin lyase-like"/>
    <property type="match status" value="1"/>
</dbReference>
<dbReference type="InterPro" id="IPR018040">
    <property type="entry name" value="Pectinesterase_Tyr_AS"/>
</dbReference>
<evidence type="ECO:0000313" key="9">
    <source>
        <dbReference type="Proteomes" id="UP000295684"/>
    </source>
</evidence>
<evidence type="ECO:0000259" key="6">
    <source>
        <dbReference type="Pfam" id="PF01095"/>
    </source>
</evidence>
<evidence type="ECO:0000256" key="5">
    <source>
        <dbReference type="RuleBase" id="RU000589"/>
    </source>
</evidence>
<organism evidence="8 9">
    <name type="scientific">Pedobacter psychrotolerans</name>
    <dbReference type="NCBI Taxonomy" id="1843235"/>
    <lineage>
        <taxon>Bacteria</taxon>
        <taxon>Pseudomonadati</taxon>
        <taxon>Bacteroidota</taxon>
        <taxon>Sphingobacteriia</taxon>
        <taxon>Sphingobacteriales</taxon>
        <taxon>Sphingobacteriaceae</taxon>
        <taxon>Pedobacter</taxon>
    </lineage>
</organism>
<proteinExistence type="inferred from homology"/>
<dbReference type="Proteomes" id="UP000622648">
    <property type="component" value="Unassembled WGS sequence"/>
</dbReference>
<dbReference type="InterPro" id="IPR000070">
    <property type="entry name" value="Pectinesterase_cat"/>
</dbReference>
<comment type="catalytic activity">
    <reaction evidence="5">
        <text>[(1-&gt;4)-alpha-D-galacturonosyl methyl ester](n) + n H2O = [(1-&gt;4)-alpha-D-galacturonosyl](n) + n methanol + n H(+)</text>
        <dbReference type="Rhea" id="RHEA:22380"/>
        <dbReference type="Rhea" id="RHEA-COMP:14570"/>
        <dbReference type="Rhea" id="RHEA-COMP:14573"/>
        <dbReference type="ChEBI" id="CHEBI:15377"/>
        <dbReference type="ChEBI" id="CHEBI:15378"/>
        <dbReference type="ChEBI" id="CHEBI:17790"/>
        <dbReference type="ChEBI" id="CHEBI:140522"/>
        <dbReference type="ChEBI" id="CHEBI:140523"/>
        <dbReference type="EC" id="3.1.1.11"/>
    </reaction>
</comment>
<dbReference type="OrthoDB" id="9804686at2"/>
<evidence type="ECO:0000256" key="2">
    <source>
        <dbReference type="ARBA" id="ARBA00022801"/>
    </source>
</evidence>
<dbReference type="GO" id="GO:0009279">
    <property type="term" value="C:cell outer membrane"/>
    <property type="evidence" value="ECO:0007669"/>
    <property type="project" value="TreeGrafter"/>
</dbReference>
<accession>A0A4R2H2U2</accession>
<sequence length="339" mass="38235">MLQIISFRFTALFLLALFFLQAQAQDPKYPAEITVSKDGSGNYKTIQDAVNSVRDLGEKEVKIFVKNGTYQEKLIIPSWKTNISIIGENSEKTIITFNDYSGKINPNKDAFSNEKMSTYTSYSVLVQGNDCILENLTIINSSGRVGQAVALHVEGDRFVARNCKFLGNQDTLYAATEKSRQYYVNCYIEGTTDFIFGQATAIFQNCEVKSLSDSFVTAAATSKNQQFGFVFFDCKLIADQSVNKVYLGRPWRPFAKTVFIRCELGKHILPEGWNPWKGDKMFPDKEKNTFYAEYKSVGDGASPATRISWSKQLSNQEARNYSVKNILSGTDHWNPTIKN</sequence>
<feature type="active site" evidence="4">
    <location>
        <position position="193"/>
    </location>
</feature>
<dbReference type="GO" id="GO:0045490">
    <property type="term" value="P:pectin catabolic process"/>
    <property type="evidence" value="ECO:0007669"/>
    <property type="project" value="UniProtKB-UniRule"/>
</dbReference>
<evidence type="ECO:0000256" key="3">
    <source>
        <dbReference type="ARBA" id="ARBA00023085"/>
    </source>
</evidence>
<evidence type="ECO:0000313" key="8">
    <source>
        <dbReference type="EMBL" id="TCO19359.1"/>
    </source>
</evidence>
<feature type="signal peptide" evidence="5">
    <location>
        <begin position="1"/>
        <end position="24"/>
    </location>
</feature>
<keyword evidence="10" id="KW-1185">Reference proteome</keyword>
<dbReference type="EMBL" id="BMJO01000009">
    <property type="protein sequence ID" value="GGE69213.1"/>
    <property type="molecule type" value="Genomic_DNA"/>
</dbReference>
<dbReference type="EMBL" id="SLWO01000010">
    <property type="protein sequence ID" value="TCO19359.1"/>
    <property type="molecule type" value="Genomic_DNA"/>
</dbReference>
<keyword evidence="5" id="KW-0732">Signal</keyword>
<dbReference type="Pfam" id="PF01095">
    <property type="entry name" value="Pectinesterase"/>
    <property type="match status" value="1"/>
</dbReference>
<comment type="caution">
    <text evidence="8">The sequence shown here is derived from an EMBL/GenBank/DDBJ whole genome shotgun (WGS) entry which is preliminary data.</text>
</comment>
<dbReference type="PROSITE" id="PS00503">
    <property type="entry name" value="PECTINESTERASE_2"/>
    <property type="match status" value="1"/>
</dbReference>
<dbReference type="RefSeq" id="WP_132536131.1">
    <property type="nucleotide sequence ID" value="NZ_BMJO01000009.1"/>
</dbReference>
<dbReference type="PANTHER" id="PTHR31321">
    <property type="entry name" value="ACYL-COA THIOESTER HYDROLASE YBHC-RELATED"/>
    <property type="match status" value="1"/>
</dbReference>
<dbReference type="Gene3D" id="2.160.20.10">
    <property type="entry name" value="Single-stranded right-handed beta-helix, Pectin lyase-like"/>
    <property type="match status" value="1"/>
</dbReference>
<dbReference type="UniPathway" id="UPA00545">
    <property type="reaction ID" value="UER00823"/>
</dbReference>
<reference evidence="7" key="1">
    <citation type="journal article" date="2014" name="Int. J. Syst. Evol. Microbiol.">
        <title>Complete genome of a new Firmicutes species belonging to the dominant human colonic microbiota ('Ruminococcus bicirculans') reveals two chromosomes and a selective capacity to utilize plant glucans.</title>
        <authorList>
            <consortium name="NISC Comparative Sequencing Program"/>
            <person name="Wegmann U."/>
            <person name="Louis P."/>
            <person name="Goesmann A."/>
            <person name="Henrissat B."/>
            <person name="Duncan S.H."/>
            <person name="Flint H.J."/>
        </authorList>
    </citation>
    <scope>NUCLEOTIDE SEQUENCE</scope>
    <source>
        <strain evidence="7">CGMCC 1.15644</strain>
    </source>
</reference>
<dbReference type="InterPro" id="IPR033131">
    <property type="entry name" value="Pectinesterase_Asp_AS"/>
</dbReference>
<protein>
    <recommendedName>
        <fullName evidence="5">Pectinesterase</fullName>
        <ecNumber evidence="5">3.1.1.11</ecNumber>
    </recommendedName>
</protein>
<feature type="domain" description="Pectinesterase catalytic" evidence="6">
    <location>
        <begin position="33"/>
        <end position="329"/>
    </location>
</feature>
<keyword evidence="3 5" id="KW-0063">Aspartyl esterase</keyword>
<dbReference type="InterPro" id="IPR012334">
    <property type="entry name" value="Pectin_lyas_fold"/>
</dbReference>
<dbReference type="Proteomes" id="UP000295684">
    <property type="component" value="Unassembled WGS sequence"/>
</dbReference>
<evidence type="ECO:0000313" key="10">
    <source>
        <dbReference type="Proteomes" id="UP000622648"/>
    </source>
</evidence>
<dbReference type="InterPro" id="IPR011050">
    <property type="entry name" value="Pectin_lyase_fold/virulence"/>
</dbReference>
<comment type="similarity">
    <text evidence="1">Belongs to the pectinesterase family.</text>
</comment>
<dbReference type="PROSITE" id="PS00800">
    <property type="entry name" value="PECTINESTERASE_1"/>
    <property type="match status" value="1"/>
</dbReference>
<evidence type="ECO:0000256" key="1">
    <source>
        <dbReference type="ARBA" id="ARBA00008891"/>
    </source>
</evidence>
<reference evidence="7" key="4">
    <citation type="submission" date="2024-05" db="EMBL/GenBank/DDBJ databases">
        <authorList>
            <person name="Sun Q."/>
            <person name="Zhou Y."/>
        </authorList>
    </citation>
    <scope>NUCLEOTIDE SEQUENCE</scope>
    <source>
        <strain evidence="7">CGMCC 1.15644</strain>
    </source>
</reference>
<keyword evidence="2 5" id="KW-0378">Hydrolase</keyword>
<dbReference type="GO" id="GO:0030599">
    <property type="term" value="F:pectinesterase activity"/>
    <property type="evidence" value="ECO:0007669"/>
    <property type="project" value="UniProtKB-UniRule"/>
</dbReference>
<dbReference type="AlphaFoldDB" id="A0A4R2H2U2"/>
<evidence type="ECO:0000313" key="7">
    <source>
        <dbReference type="EMBL" id="GGE69213.1"/>
    </source>
</evidence>
<dbReference type="EC" id="3.1.1.11" evidence="5"/>
<reference evidence="8 9" key="3">
    <citation type="submission" date="2019-03" db="EMBL/GenBank/DDBJ databases">
        <title>Genomic Encyclopedia of Type Strains, Phase IV (KMG-IV): sequencing the most valuable type-strain genomes for metagenomic binning, comparative biology and taxonomic classification.</title>
        <authorList>
            <person name="Goeker M."/>
        </authorList>
    </citation>
    <scope>NUCLEOTIDE SEQUENCE [LARGE SCALE GENOMIC DNA]</scope>
    <source>
        <strain evidence="8 9">DSM 103236</strain>
    </source>
</reference>
<dbReference type="GO" id="GO:0042545">
    <property type="term" value="P:cell wall modification"/>
    <property type="evidence" value="ECO:0007669"/>
    <property type="project" value="UniProtKB-UniRule"/>
</dbReference>
<dbReference type="PANTHER" id="PTHR31321:SF57">
    <property type="entry name" value="PECTINESTERASE 53-RELATED"/>
    <property type="match status" value="1"/>
</dbReference>
<feature type="chain" id="PRO_5020859258" description="Pectinesterase" evidence="5">
    <location>
        <begin position="25"/>
        <end position="339"/>
    </location>
</feature>
<comment type="pathway">
    <text evidence="5">Glycan metabolism; pectin degradation; 2-dehydro-3-deoxy-D-gluconate from pectin: step 1/5.</text>
</comment>
<reference evidence="10" key="2">
    <citation type="journal article" date="2019" name="Int. J. Syst. Evol. Microbiol.">
        <title>The Global Catalogue of Microorganisms (GCM) 10K type strain sequencing project: providing services to taxonomists for standard genome sequencing and annotation.</title>
        <authorList>
            <consortium name="The Broad Institute Genomics Platform"/>
            <consortium name="The Broad Institute Genome Sequencing Center for Infectious Disease"/>
            <person name="Wu L."/>
            <person name="Ma J."/>
        </authorList>
    </citation>
    <scope>NUCLEOTIDE SEQUENCE [LARGE SCALE GENOMIC DNA]</scope>
    <source>
        <strain evidence="10">CGMCC 1.15644</strain>
    </source>
</reference>